<keyword evidence="5 7" id="KW-0378">Hydrolase</keyword>
<dbReference type="Pfam" id="PF02897">
    <property type="entry name" value="Peptidase_S9_N"/>
    <property type="match status" value="1"/>
</dbReference>
<evidence type="ECO:0000256" key="6">
    <source>
        <dbReference type="ARBA" id="ARBA00022825"/>
    </source>
</evidence>
<evidence type="ECO:0000256" key="3">
    <source>
        <dbReference type="ARBA" id="ARBA00016310"/>
    </source>
</evidence>
<dbReference type="InterPro" id="IPR029058">
    <property type="entry name" value="AB_hydrolase_fold"/>
</dbReference>
<evidence type="ECO:0000313" key="10">
    <source>
        <dbReference type="EMBL" id="CAL5129168.1"/>
    </source>
</evidence>
<evidence type="ECO:0000256" key="5">
    <source>
        <dbReference type="ARBA" id="ARBA00022801"/>
    </source>
</evidence>
<gene>
    <name evidence="10" type="ORF">CDAUBV1_LOCUS37</name>
</gene>
<feature type="domain" description="Peptidase S9A N-terminal" evidence="9">
    <location>
        <begin position="45"/>
        <end position="433"/>
    </location>
</feature>
<evidence type="ECO:0000256" key="4">
    <source>
        <dbReference type="ARBA" id="ARBA00022670"/>
    </source>
</evidence>
<dbReference type="SUPFAM" id="SSF50993">
    <property type="entry name" value="Peptidase/esterase 'gauge' domain"/>
    <property type="match status" value="1"/>
</dbReference>
<dbReference type="InterPro" id="IPR051167">
    <property type="entry name" value="Prolyl_oligopep/macrocyclase"/>
</dbReference>
<comment type="similarity">
    <text evidence="2 7">Belongs to the peptidase S9A family.</text>
</comment>
<dbReference type="PANTHER" id="PTHR42881">
    <property type="entry name" value="PROLYL ENDOPEPTIDASE"/>
    <property type="match status" value="1"/>
</dbReference>
<organism evidence="10 11">
    <name type="scientific">Calicophoron daubneyi</name>
    <name type="common">Rumen fluke</name>
    <name type="synonym">Paramphistomum daubneyi</name>
    <dbReference type="NCBI Taxonomy" id="300641"/>
    <lineage>
        <taxon>Eukaryota</taxon>
        <taxon>Metazoa</taxon>
        <taxon>Spiralia</taxon>
        <taxon>Lophotrochozoa</taxon>
        <taxon>Platyhelminthes</taxon>
        <taxon>Trematoda</taxon>
        <taxon>Digenea</taxon>
        <taxon>Plagiorchiida</taxon>
        <taxon>Pronocephalata</taxon>
        <taxon>Paramphistomoidea</taxon>
        <taxon>Paramphistomidae</taxon>
        <taxon>Calicophoron</taxon>
    </lineage>
</organism>
<dbReference type="PRINTS" id="PR00862">
    <property type="entry name" value="PROLIGOPTASE"/>
</dbReference>
<proteinExistence type="inferred from homology"/>
<dbReference type="EMBL" id="CAXLJL010000001">
    <property type="protein sequence ID" value="CAL5129168.1"/>
    <property type="molecule type" value="Genomic_DNA"/>
</dbReference>
<comment type="caution">
    <text evidence="10">The sequence shown here is derived from an EMBL/GenBank/DDBJ whole genome shotgun (WGS) entry which is preliminary data.</text>
</comment>
<evidence type="ECO:0000256" key="2">
    <source>
        <dbReference type="ARBA" id="ARBA00005228"/>
    </source>
</evidence>
<dbReference type="SUPFAM" id="SSF53474">
    <property type="entry name" value="alpha/beta-Hydrolases"/>
    <property type="match status" value="1"/>
</dbReference>
<sequence length="719" mass="82433">MARHMTPSAVGNGEMVNVRNEGSLTLYLQIPPAERIVRHPELILRVYDPYRWLEDLHCQAIKAFISSQIEFTERFVSQCHYRPAIREKLEQLTKFDWFTCPRKYGSRYFWEERDPNDTENSICCAQGLCDPRRILLSPTVCHLRSGESILSYNVSPKGTYVCYEVFNRRKLQSTYSFLNCETGEPLSDSLTGLQQTSMAWTPDENGIFYTIYTDAQAYTELHGGQMKYQRLRLKYHRLGTSQNEDVTHHRWGGTLTNIFAEVSHCGHYLLISLFDQHRQKNKISYIKLEELGVSDETQLRPLIEKPIAHCEYITNEGNIFTILTDWNAPMRKIVQINMGDSNWSNWTDLIPHEPKSKLEHAVCVDEDKLIISRLKAAHSHLYVHNLRTGQMILEISLPIGRIQEISGHPVDAQFFVKFVSFTRPCDILSVILQDNSFETEIYRSSKIPGIDLTLFEEKQIFYKGRDGVEIPMFIVHKKDLPRQGQSPCKLTAFGGFGMVNAPYYSANNLLLMEFFDGLIAVANIRGGGEYGEDWHDAGKSRNKQNSFEDFIQAAEYLVQNNYTNSEKLFSVGRENGGLVAMVTSIQRPNLFAAVVAEDPLADMVRFCRYSSTARWLDEYGNPYRRLSFENLFSYSPLHQTQFSTAGRLTPAYLIVTNPKTATVEPIHSFKLCATLQHQAERTRSKPAMNLIRTSGLSELDMCADLWAFVQLVCGLQWKG</sequence>
<dbReference type="GO" id="GO:0070012">
    <property type="term" value="F:oligopeptidase activity"/>
    <property type="evidence" value="ECO:0007669"/>
    <property type="project" value="TreeGrafter"/>
</dbReference>
<dbReference type="AlphaFoldDB" id="A0AAV2SYK6"/>
<dbReference type="Gene3D" id="3.40.50.1820">
    <property type="entry name" value="alpha/beta hydrolase"/>
    <property type="match status" value="1"/>
</dbReference>
<protein>
    <recommendedName>
        <fullName evidence="3 7">Prolyl endopeptidase</fullName>
        <ecNumber evidence="7">3.4.21.-</ecNumber>
    </recommendedName>
</protein>
<dbReference type="InterPro" id="IPR001375">
    <property type="entry name" value="Peptidase_S9_cat"/>
</dbReference>
<name>A0AAV2SYK6_CALDB</name>
<dbReference type="Proteomes" id="UP001497525">
    <property type="component" value="Unassembled WGS sequence"/>
</dbReference>
<dbReference type="GO" id="GO:0006508">
    <property type="term" value="P:proteolysis"/>
    <property type="evidence" value="ECO:0007669"/>
    <property type="project" value="UniProtKB-KW"/>
</dbReference>
<dbReference type="InterPro" id="IPR023302">
    <property type="entry name" value="Pept_S9A_N"/>
</dbReference>
<reference evidence="10" key="1">
    <citation type="submission" date="2024-06" db="EMBL/GenBank/DDBJ databases">
        <authorList>
            <person name="Liu X."/>
            <person name="Lenzi L."/>
            <person name="Haldenby T S."/>
            <person name="Uol C."/>
        </authorList>
    </citation>
    <scope>NUCLEOTIDE SEQUENCE</scope>
</reference>
<dbReference type="Gene3D" id="2.130.10.120">
    <property type="entry name" value="Prolyl oligopeptidase, N-terminal domain"/>
    <property type="match status" value="1"/>
</dbReference>
<dbReference type="GO" id="GO:0004252">
    <property type="term" value="F:serine-type endopeptidase activity"/>
    <property type="evidence" value="ECO:0007669"/>
    <property type="project" value="UniProtKB-UniRule"/>
</dbReference>
<evidence type="ECO:0000259" key="8">
    <source>
        <dbReference type="Pfam" id="PF00326"/>
    </source>
</evidence>
<evidence type="ECO:0000259" key="9">
    <source>
        <dbReference type="Pfam" id="PF02897"/>
    </source>
</evidence>
<dbReference type="PANTHER" id="PTHR42881:SF2">
    <property type="entry name" value="PROLYL ENDOPEPTIDASE"/>
    <property type="match status" value="1"/>
</dbReference>
<evidence type="ECO:0000313" key="11">
    <source>
        <dbReference type="Proteomes" id="UP001497525"/>
    </source>
</evidence>
<dbReference type="InterPro" id="IPR002470">
    <property type="entry name" value="Peptidase_S9A"/>
</dbReference>
<evidence type="ECO:0000256" key="1">
    <source>
        <dbReference type="ARBA" id="ARBA00001070"/>
    </source>
</evidence>
<accession>A0AAV2SYK6</accession>
<comment type="catalytic activity">
    <reaction evidence="1">
        <text>Hydrolysis of Pro-|-Xaa &gt;&gt; Ala-|-Xaa in oligopeptides.</text>
        <dbReference type="EC" id="3.4.21.26"/>
    </reaction>
</comment>
<dbReference type="EC" id="3.4.21.-" evidence="7"/>
<dbReference type="Pfam" id="PF00326">
    <property type="entry name" value="Peptidase_S9"/>
    <property type="match status" value="1"/>
</dbReference>
<evidence type="ECO:0000256" key="7">
    <source>
        <dbReference type="RuleBase" id="RU368024"/>
    </source>
</evidence>
<keyword evidence="4 7" id="KW-0645">Protease</keyword>
<keyword evidence="6 7" id="KW-0720">Serine protease</keyword>
<feature type="domain" description="Peptidase S9 prolyl oligopeptidase catalytic" evidence="8">
    <location>
        <begin position="507"/>
        <end position="680"/>
    </location>
</feature>
<dbReference type="GO" id="GO:0005829">
    <property type="term" value="C:cytosol"/>
    <property type="evidence" value="ECO:0007669"/>
    <property type="project" value="TreeGrafter"/>
</dbReference>